<dbReference type="RefSeq" id="WP_007927879.1">
    <property type="nucleotide sequence ID" value="NZ_ALWX01000045.1"/>
</dbReference>
<dbReference type="EMBL" id="PIPF01000013">
    <property type="protein sequence ID" value="RWU81844.1"/>
    <property type="molecule type" value="Genomic_DNA"/>
</dbReference>
<dbReference type="Gene3D" id="3.40.50.1820">
    <property type="entry name" value="alpha/beta hydrolase"/>
    <property type="match status" value="1"/>
</dbReference>
<evidence type="ECO:0000313" key="5">
    <source>
        <dbReference type="Proteomes" id="UP000288711"/>
    </source>
</evidence>
<evidence type="ECO:0000313" key="3">
    <source>
        <dbReference type="EMBL" id="RWU81844.1"/>
    </source>
</evidence>
<evidence type="ECO:0000256" key="1">
    <source>
        <dbReference type="SAM" id="MobiDB-lite"/>
    </source>
</evidence>
<name>K1ENQ8_9MICO</name>
<dbReference type="EMBL" id="ALWX01000045">
    <property type="protein sequence ID" value="EKA60878.1"/>
    <property type="molecule type" value="Genomic_DNA"/>
</dbReference>
<dbReference type="InterPro" id="IPR036689">
    <property type="entry name" value="ESAT-6-like_sf"/>
</dbReference>
<dbReference type="SUPFAM" id="SSF53474">
    <property type="entry name" value="alpha/beta-Hydrolases"/>
    <property type="match status" value="1"/>
</dbReference>
<feature type="region of interest" description="Disordered" evidence="1">
    <location>
        <begin position="83"/>
        <end position="130"/>
    </location>
</feature>
<evidence type="ECO:0000313" key="2">
    <source>
        <dbReference type="EMBL" id="EKA60878.1"/>
    </source>
</evidence>
<feature type="compositionally biased region" description="Pro residues" evidence="1">
    <location>
        <begin position="98"/>
        <end position="114"/>
    </location>
</feature>
<organism evidence="2 4">
    <name type="scientific">Janibacter hoylei PVAS-1</name>
    <dbReference type="NCBI Taxonomy" id="1210046"/>
    <lineage>
        <taxon>Bacteria</taxon>
        <taxon>Bacillati</taxon>
        <taxon>Actinomycetota</taxon>
        <taxon>Actinomycetes</taxon>
        <taxon>Micrococcales</taxon>
        <taxon>Intrasporangiaceae</taxon>
        <taxon>Janibacter</taxon>
    </lineage>
</organism>
<keyword evidence="5" id="KW-1185">Reference proteome</keyword>
<dbReference type="AlphaFoldDB" id="K1ENQ8"/>
<proteinExistence type="predicted"/>
<reference evidence="3 5" key="1">
    <citation type="journal article" date="2009" name="Int. J. Syst. Evol. Microbiol.">
        <title>Janibacter hoylei sp. nov., Bacillus isronensis sp. nov. and Bacillus aryabhattai sp. nov., isolated from cryotubes used for collecting air from the upper atmosphere.</title>
        <authorList>
            <person name="Shivaji S."/>
            <person name="Chaturvedi P."/>
            <person name="Begum Z."/>
            <person name="Pindi P.K."/>
            <person name="Manorama R."/>
            <person name="Padmanaban D.A."/>
            <person name="Shouche Y.S."/>
            <person name="Pawar S."/>
            <person name="Vaishampayan P."/>
            <person name="Dutt C.B."/>
            <person name="Datta G.N."/>
            <person name="Manchanda R.K."/>
            <person name="Rao U.R."/>
            <person name="Bhargava P.M."/>
            <person name="Narlikar J.V."/>
        </authorList>
    </citation>
    <scope>NUCLEOTIDE SEQUENCE [LARGE SCALE GENOMIC DNA]</scope>
    <source>
        <strain evidence="3 5">PVAS-1</strain>
    </source>
</reference>
<comment type="caution">
    <text evidence="2">The sequence shown here is derived from an EMBL/GenBank/DDBJ whole genome shotgun (WGS) entry which is preliminary data.</text>
</comment>
<dbReference type="PATRIC" id="fig|1210046.3.peg.2029"/>
<sequence length="418" mass="43424">MTLTHGTDAERLREVASRLDDEAARVARVHADGTTRLGLLTAAWQGSDLDDFRQEWRLAERALGDCTTRLTTVARALRAQADEQVAASGGSGGAPATPSTPGPAAPRTGPPTPDPRTGSSFDEDVRGTEGQPVDRDLWALAHHVYGPDNGLYDHPLLHDSQPDLPEGYSEVSDDDLHALGIDPAIFEDAGSGLQSALYRTADGGYVLAFRGSDSELSDWLDNGRQGVGLPAQQYTQAMALAQQLDVATGGEVTFTGHSLGGGLAAAAAMATGQPAVTFDAAGVHDNTAEVAAELRGGGATAASVLAATDQGQIRTYSTSTDILTQQQQSGPLSGLMPDAPGTQIVLETPQSAQGDAVVRTGAIIGTMVGAVTSGFDLNPLDTARDIAEVAQTGADLGAGVWGHHWDPMEQALEERYPD</sequence>
<dbReference type="OrthoDB" id="4872211at2"/>
<dbReference type="Proteomes" id="UP000288711">
    <property type="component" value="Unassembled WGS sequence"/>
</dbReference>
<reference evidence="2 4" key="2">
    <citation type="journal article" date="2012" name="J. Bacteriol.">
        <title>Genome Sequence of Janibacter hoylei MTCC8307, Isolated from the Stratospheric Air.</title>
        <authorList>
            <person name="Pawar S.P."/>
            <person name="Dhotre D.P."/>
            <person name="Shetty S.A."/>
            <person name="Chowdhury S.P."/>
            <person name="Chaudhari B.L."/>
            <person name="Shouche Y.S."/>
        </authorList>
    </citation>
    <scope>NUCLEOTIDE SEQUENCE [LARGE SCALE GENOMIC DNA]</scope>
    <source>
        <strain evidence="2 4">PVAS-1</strain>
    </source>
</reference>
<protein>
    <submittedName>
        <fullName evidence="3">DUF2974 domain-containing protein</fullName>
    </submittedName>
    <submittedName>
        <fullName evidence="2">Phospholipase A1</fullName>
    </submittedName>
</protein>
<dbReference type="Gene3D" id="1.10.287.1060">
    <property type="entry name" value="ESAT-6-like"/>
    <property type="match status" value="1"/>
</dbReference>
<dbReference type="eggNOG" id="COG5153">
    <property type="taxonomic scope" value="Bacteria"/>
</dbReference>
<dbReference type="Pfam" id="PF26363">
    <property type="entry name" value="Phospholipase-like"/>
    <property type="match status" value="1"/>
</dbReference>
<dbReference type="InterPro" id="IPR029058">
    <property type="entry name" value="AB_hydrolase_fold"/>
</dbReference>
<dbReference type="SUPFAM" id="SSF140453">
    <property type="entry name" value="EsxAB dimer-like"/>
    <property type="match status" value="1"/>
</dbReference>
<gene>
    <name evidence="2" type="ORF">B277_10586</name>
    <name evidence="3" type="ORF">CWN80_13720</name>
</gene>
<dbReference type="Proteomes" id="UP000004474">
    <property type="component" value="Unassembled WGS sequence"/>
</dbReference>
<accession>K1ENQ8</accession>
<dbReference type="STRING" id="1210046.B277_10586"/>
<evidence type="ECO:0000313" key="4">
    <source>
        <dbReference type="Proteomes" id="UP000004474"/>
    </source>
</evidence>
<reference evidence="3" key="3">
    <citation type="submission" date="2017-11" db="EMBL/GenBank/DDBJ databases">
        <authorList>
            <person name="Seuylemezian A."/>
            <person name="Cooper K."/>
            <person name="Vaishampayan P."/>
        </authorList>
    </citation>
    <scope>NUCLEOTIDE SEQUENCE</scope>
    <source>
        <strain evidence="3">PVAS-1</strain>
    </source>
</reference>